<protein>
    <recommendedName>
        <fullName evidence="3">Outer membrane protein beta-barrel domain-containing protein</fullName>
    </recommendedName>
</protein>
<evidence type="ECO:0000313" key="1">
    <source>
        <dbReference type="EMBL" id="MDN3699911.1"/>
    </source>
</evidence>
<dbReference type="EMBL" id="JAUFQY010000001">
    <property type="protein sequence ID" value="MDN3699911.1"/>
    <property type="molecule type" value="Genomic_DNA"/>
</dbReference>
<keyword evidence="2" id="KW-1185">Reference proteome</keyword>
<name>A0ABT8CHJ4_9VIBR</name>
<dbReference type="Proteomes" id="UP001223712">
    <property type="component" value="Unassembled WGS sequence"/>
</dbReference>
<gene>
    <name evidence="1" type="ORF">QWY96_01415</name>
</gene>
<evidence type="ECO:0000313" key="2">
    <source>
        <dbReference type="Proteomes" id="UP001223712"/>
    </source>
</evidence>
<evidence type="ECO:0008006" key="3">
    <source>
        <dbReference type="Google" id="ProtNLM"/>
    </source>
</evidence>
<sequence>MKGGVRLFGAHNGRAPIVQDTSKFALLQILYNRRMNTDFCVAYSNLKPNLGSNFMKCRMINILIPIALFVSSYSFASSDVVNNFSHIGFGYKGASFKSGSLKAYLDDEYNNKDKKAMGGLYLDVSAQVADYVYIEGKTDFLTRFSSEVDSWQAGGGIIGRLGDAMASSLSCGAINYRADSDYSASYSERGTYCQVMVRKQIANHWLMGVSYQHDFLDIARDEVKLKNVFQFGSVFGLVANLEYAERDQAEVGYELGVQFSF</sequence>
<dbReference type="RefSeq" id="WP_290334655.1">
    <property type="nucleotide sequence ID" value="NZ_JAUFQY010000001.1"/>
</dbReference>
<comment type="caution">
    <text evidence="1">The sequence shown here is derived from an EMBL/GenBank/DDBJ whole genome shotgun (WGS) entry which is preliminary data.</text>
</comment>
<reference evidence="2" key="1">
    <citation type="journal article" date="2019" name="Int. J. Syst. Evol. Microbiol.">
        <title>The Global Catalogue of Microorganisms (GCM) 10K type strain sequencing project: providing services to taxonomists for standard genome sequencing and annotation.</title>
        <authorList>
            <consortium name="The Broad Institute Genomics Platform"/>
            <consortium name="The Broad Institute Genome Sequencing Center for Infectious Disease"/>
            <person name="Wu L."/>
            <person name="Ma J."/>
        </authorList>
    </citation>
    <scope>NUCLEOTIDE SEQUENCE [LARGE SCALE GENOMIC DNA]</scope>
    <source>
        <strain evidence="2">CECT 7226</strain>
    </source>
</reference>
<organism evidence="1 2">
    <name type="scientific">Vibrio artabrorum</name>
    <dbReference type="NCBI Taxonomy" id="446374"/>
    <lineage>
        <taxon>Bacteria</taxon>
        <taxon>Pseudomonadati</taxon>
        <taxon>Pseudomonadota</taxon>
        <taxon>Gammaproteobacteria</taxon>
        <taxon>Vibrionales</taxon>
        <taxon>Vibrionaceae</taxon>
        <taxon>Vibrio</taxon>
    </lineage>
</organism>
<proteinExistence type="predicted"/>
<accession>A0ABT8CHJ4</accession>